<comment type="caution">
    <text evidence="5">The sequence shown here is derived from an EMBL/GenBank/DDBJ whole genome shotgun (WGS) entry which is preliminary data.</text>
</comment>
<evidence type="ECO:0000256" key="1">
    <source>
        <dbReference type="ARBA" id="ARBA00022737"/>
    </source>
</evidence>
<proteinExistence type="predicted"/>
<dbReference type="Pfam" id="PF12796">
    <property type="entry name" value="Ank_2"/>
    <property type="match status" value="1"/>
</dbReference>
<feature type="compositionally biased region" description="Acidic residues" evidence="4">
    <location>
        <begin position="569"/>
        <end position="578"/>
    </location>
</feature>
<organism evidence="5 6">
    <name type="scientific">Fusarium circinatum</name>
    <name type="common">Pitch canker fungus</name>
    <name type="synonym">Gibberella circinata</name>
    <dbReference type="NCBI Taxonomy" id="48490"/>
    <lineage>
        <taxon>Eukaryota</taxon>
        <taxon>Fungi</taxon>
        <taxon>Dikarya</taxon>
        <taxon>Ascomycota</taxon>
        <taxon>Pezizomycotina</taxon>
        <taxon>Sordariomycetes</taxon>
        <taxon>Hypocreomycetidae</taxon>
        <taxon>Hypocreales</taxon>
        <taxon>Nectriaceae</taxon>
        <taxon>Fusarium</taxon>
        <taxon>Fusarium fujikuroi species complex</taxon>
    </lineage>
</organism>
<gene>
    <name evidence="5" type="ORF">FCIRC_11470</name>
</gene>
<feature type="compositionally biased region" description="Acidic residues" evidence="4">
    <location>
        <begin position="587"/>
        <end position="599"/>
    </location>
</feature>
<name>A0A8H5WL34_FUSCI</name>
<feature type="repeat" description="ANK" evidence="3">
    <location>
        <begin position="802"/>
        <end position="834"/>
    </location>
</feature>
<keyword evidence="6" id="KW-1185">Reference proteome</keyword>
<dbReference type="SUPFAM" id="SSF48403">
    <property type="entry name" value="Ankyrin repeat"/>
    <property type="match status" value="1"/>
</dbReference>
<dbReference type="Gene3D" id="1.25.40.20">
    <property type="entry name" value="Ankyrin repeat-containing domain"/>
    <property type="match status" value="3"/>
</dbReference>
<dbReference type="PROSITE" id="PS50297">
    <property type="entry name" value="ANK_REP_REGION"/>
    <property type="match status" value="3"/>
</dbReference>
<keyword evidence="2 3" id="KW-0040">ANK repeat</keyword>
<accession>A0A8H5WL34</accession>
<evidence type="ECO:0000313" key="6">
    <source>
        <dbReference type="Proteomes" id="UP000572754"/>
    </source>
</evidence>
<dbReference type="PROSITE" id="PS50088">
    <property type="entry name" value="ANK_REPEAT"/>
    <property type="match status" value="4"/>
</dbReference>
<evidence type="ECO:0000256" key="2">
    <source>
        <dbReference type="ARBA" id="ARBA00023043"/>
    </source>
</evidence>
<dbReference type="AlphaFoldDB" id="A0A8H5WL34"/>
<dbReference type="SMART" id="SM00248">
    <property type="entry name" value="ANK"/>
    <property type="match status" value="5"/>
</dbReference>
<protein>
    <submittedName>
        <fullName evidence="5">Ankyrin repeat protein</fullName>
    </submittedName>
</protein>
<reference evidence="5 6" key="2">
    <citation type="submission" date="2020-05" db="EMBL/GenBank/DDBJ databases">
        <title>Identification and distribution of gene clusters putatively required for synthesis of sphingolipid metabolism inhibitors in phylogenetically diverse species of the filamentous fungus Fusarium.</title>
        <authorList>
            <person name="Kim H.-S."/>
            <person name="Busman M."/>
            <person name="Brown D.W."/>
            <person name="Divon H."/>
            <person name="Uhlig S."/>
            <person name="Proctor R.H."/>
        </authorList>
    </citation>
    <scope>NUCLEOTIDE SEQUENCE [LARGE SCALE GENOMIC DNA]</scope>
    <source>
        <strain evidence="5 6">NRRL 25331</strain>
    </source>
</reference>
<feature type="region of interest" description="Disordered" evidence="4">
    <location>
        <begin position="548"/>
        <end position="599"/>
    </location>
</feature>
<feature type="repeat" description="ANK" evidence="3">
    <location>
        <begin position="617"/>
        <end position="645"/>
    </location>
</feature>
<dbReference type="InterPro" id="IPR051165">
    <property type="entry name" value="Multifunctional_ANK_Repeat"/>
</dbReference>
<evidence type="ECO:0000256" key="4">
    <source>
        <dbReference type="SAM" id="MobiDB-lite"/>
    </source>
</evidence>
<feature type="compositionally biased region" description="Basic and acidic residues" evidence="4">
    <location>
        <begin position="557"/>
        <end position="568"/>
    </location>
</feature>
<dbReference type="PRINTS" id="PR01415">
    <property type="entry name" value="ANKYRIN"/>
</dbReference>
<reference evidence="6" key="1">
    <citation type="journal article" date="2020" name="BMC Genomics">
        <title>Correction to: Identification and distribution of gene clusters required for synthesis of sphingolipid metabolism inhibitors in diverse species of the filamentous fungus Fusarium.</title>
        <authorList>
            <person name="Kim H.S."/>
            <person name="Lohmar J.M."/>
            <person name="Busman M."/>
            <person name="Brown D.W."/>
            <person name="Naumann T.A."/>
            <person name="Divon H.H."/>
            <person name="Lysoe E."/>
            <person name="Uhlig S."/>
            <person name="Proctor R.H."/>
        </authorList>
    </citation>
    <scope>NUCLEOTIDE SEQUENCE [LARGE SCALE GENOMIC DNA]</scope>
    <source>
        <strain evidence="6">NRRL 25331</strain>
    </source>
</reference>
<evidence type="ECO:0000256" key="3">
    <source>
        <dbReference type="PROSITE-ProRule" id="PRU00023"/>
    </source>
</evidence>
<dbReference type="EMBL" id="JAAQPE010000455">
    <property type="protein sequence ID" value="KAF5662585.1"/>
    <property type="molecule type" value="Genomic_DNA"/>
</dbReference>
<dbReference type="Proteomes" id="UP000572754">
    <property type="component" value="Unassembled WGS sequence"/>
</dbReference>
<dbReference type="PANTHER" id="PTHR24123:SF33">
    <property type="entry name" value="PROTEIN HOS4"/>
    <property type="match status" value="1"/>
</dbReference>
<dbReference type="InterPro" id="IPR002110">
    <property type="entry name" value="Ankyrin_rpt"/>
</dbReference>
<sequence length="881" mass="98807">MAFEASTQLPVSLAGLPQYIAEHPEVPIVDILDPYRKYEAYLRTVYAQDRQNPLLDDPYLNVIPLFTGDTRYIVRRARNLITESEEEKSKYIMPLSDDKRRPNNSPAIVSNLEVFSKNFNIFSEFSLIGIDWNNIVAAGSSVVNTLVPVPKEFDGTNRKLREYYHEKFCPASDVDLFLYGLTHDEAIEKIKSIERAVKDAVHSDVTVVRTKYALTIASQYPVRHIQVSTPSTTLSVSEILTGFDIDAAGAAYDGKQVYATPRALSSFITQVNHIDLTRRSPSYENRLSKYSHRNFEVYWPELDRSRVDAAIYERRFERTFGLARLLIMERLPTGPARDEYRNKLREARGKHKVSRQRKGLRGNIKEDYDDEVADWRFEEDISDYHTFSMPYGRKFDAKRIEKLAYSQDLLLNAEWSQPRDRTVSLHRHPVFFGQQIGSFNPLTEHDWTDMAYTGNSARLFQSIIDGKVDDVSDLLLQEGPELNKRDHTGRAPLHLAVMASTPEVVEVLLNHGARLTSRLTNGETALHLAASRGDTAIIKLLMEKSIKNEQAQQESEAEVHEHDSNLEDRESDSEDEASIGDNGTEWSSDDSESSASSEDDADYFQIDVTAGDVPCAPLHLAIANGHNNAVKLLCDYGANLTLPLEIADQNPNSAVESLSTFAIYPLALALTLPRDRVKPMVQLLFKLGATASQADPRGLTVFQRFAEHAEADVMHVLISEDTGGVKSSISHIVVQGWSSNPQTIFPLHSATERGDVALVLQLLANGAEPHIELAALIHAAKVSLTRDILGSPEYNKNIYQKSAEQPIIAALRAGIPEVVLELLKRGADPNVMTRSTATSMIIEYRRRFNKGRLALDIVRGMLSRLETLREVKAKVKAEPKG</sequence>
<feature type="repeat" description="ANK" evidence="3">
    <location>
        <begin position="488"/>
        <end position="520"/>
    </location>
</feature>
<feature type="repeat" description="ANK" evidence="3">
    <location>
        <begin position="521"/>
        <end position="553"/>
    </location>
</feature>
<keyword evidence="1" id="KW-0677">Repeat</keyword>
<dbReference type="Pfam" id="PF00023">
    <property type="entry name" value="Ank"/>
    <property type="match status" value="1"/>
</dbReference>
<dbReference type="PANTHER" id="PTHR24123">
    <property type="entry name" value="ANKYRIN REPEAT-CONTAINING"/>
    <property type="match status" value="1"/>
</dbReference>
<evidence type="ECO:0000313" key="5">
    <source>
        <dbReference type="EMBL" id="KAF5662585.1"/>
    </source>
</evidence>
<dbReference type="InterPro" id="IPR036770">
    <property type="entry name" value="Ankyrin_rpt-contain_sf"/>
</dbReference>